<accession>A0ABY8E7A6</accession>
<organism evidence="3 4">
    <name type="scientific">Tepidibacter hydrothermalis</name>
    <dbReference type="NCBI Taxonomy" id="3036126"/>
    <lineage>
        <taxon>Bacteria</taxon>
        <taxon>Bacillati</taxon>
        <taxon>Bacillota</taxon>
        <taxon>Clostridia</taxon>
        <taxon>Peptostreptococcales</taxon>
        <taxon>Peptostreptococcaceae</taxon>
        <taxon>Tepidibacter</taxon>
    </lineage>
</organism>
<keyword evidence="1" id="KW-0472">Membrane</keyword>
<sequence length="233" mass="26379">MYCRNCGSEIKNNAEICLKCGVKPLNAKNYCQECGSETNENQEICIKCGTTLKSILNSFNINSICKYCRNCGSEIKNNAEICLKCGVKPLNAKNYCQECGSETNENQEICIKCGVRLKTTINNESKLSGFKKHLEGDGNCNTNFSKLKPYYQEEFTKIYESNESYRGKFNWAGFFFGPIWALTKGIWIPPLAVLILALIGFGPIPASIYGIICGFKGNYIFYNYYVRKKQIFF</sequence>
<feature type="domain" description="DZANK-type" evidence="2">
    <location>
        <begin position="68"/>
        <end position="114"/>
    </location>
</feature>
<protein>
    <submittedName>
        <fullName evidence="3">Zinc ribbon domain-containing protein</fullName>
    </submittedName>
</protein>
<proteinExistence type="predicted"/>
<dbReference type="Pfam" id="PF10947">
    <property type="entry name" value="DUF2628"/>
    <property type="match status" value="1"/>
</dbReference>
<name>A0ABY8E7A6_9FIRM</name>
<dbReference type="Proteomes" id="UP001222800">
    <property type="component" value="Chromosome"/>
</dbReference>
<keyword evidence="1" id="KW-0812">Transmembrane</keyword>
<keyword evidence="1" id="KW-1133">Transmembrane helix</keyword>
<feature type="domain" description="DZANK-type" evidence="2">
    <location>
        <begin position="3"/>
        <end position="49"/>
    </location>
</feature>
<dbReference type="InterPro" id="IPR024399">
    <property type="entry name" value="DUF2628"/>
</dbReference>
<reference evidence="3 4" key="1">
    <citation type="submission" date="2023-03" db="EMBL/GenBank/DDBJ databases">
        <title>Complete genome sequence of Tepidibacter sp. SWIR-1, isolated from a deep-sea hydrothermal vent.</title>
        <authorList>
            <person name="Li X."/>
        </authorList>
    </citation>
    <scope>NUCLEOTIDE SEQUENCE [LARGE SCALE GENOMIC DNA]</scope>
    <source>
        <strain evidence="3 4">SWIR-1</strain>
    </source>
</reference>
<evidence type="ECO:0000313" key="4">
    <source>
        <dbReference type="Proteomes" id="UP001222800"/>
    </source>
</evidence>
<evidence type="ECO:0000313" key="3">
    <source>
        <dbReference type="EMBL" id="WFD08783.1"/>
    </source>
</evidence>
<evidence type="ECO:0000256" key="1">
    <source>
        <dbReference type="SAM" id="Phobius"/>
    </source>
</evidence>
<gene>
    <name evidence="3" type="ORF">P4S50_10270</name>
</gene>
<dbReference type="Pfam" id="PF12773">
    <property type="entry name" value="DZR"/>
    <property type="match status" value="2"/>
</dbReference>
<dbReference type="EMBL" id="CP120733">
    <property type="protein sequence ID" value="WFD08783.1"/>
    <property type="molecule type" value="Genomic_DNA"/>
</dbReference>
<feature type="transmembrane region" description="Helical" evidence="1">
    <location>
        <begin position="174"/>
        <end position="201"/>
    </location>
</feature>
<dbReference type="InterPro" id="IPR025874">
    <property type="entry name" value="DZR"/>
</dbReference>
<evidence type="ECO:0000259" key="2">
    <source>
        <dbReference type="Pfam" id="PF12773"/>
    </source>
</evidence>
<keyword evidence="4" id="KW-1185">Reference proteome</keyword>
<dbReference type="RefSeq" id="WP_277730698.1">
    <property type="nucleotide sequence ID" value="NZ_CP120733.1"/>
</dbReference>